<name>A0A2N5Y423_9GAMM</name>
<evidence type="ECO:0000256" key="5">
    <source>
        <dbReference type="ARBA" id="ARBA00023186"/>
    </source>
</evidence>
<evidence type="ECO:0000256" key="2">
    <source>
        <dbReference type="ARBA" id="ARBA00008571"/>
    </source>
</evidence>
<dbReference type="RefSeq" id="WP_101520752.1">
    <property type="nucleotide sequence ID" value="NZ_PKLZ01000003.1"/>
</dbReference>
<comment type="caution">
    <text evidence="6">The sequence shown here is derived from an EMBL/GenBank/DDBJ whole genome shotgun (WGS) entry which is preliminary data.</text>
</comment>
<dbReference type="InterPro" id="IPR050531">
    <property type="entry name" value="SdhE_FAD_assembly_factor"/>
</dbReference>
<dbReference type="OrthoDB" id="9180899at2"/>
<dbReference type="GO" id="GO:0005737">
    <property type="term" value="C:cytoplasm"/>
    <property type="evidence" value="ECO:0007669"/>
    <property type="project" value="UniProtKB-SubCell"/>
</dbReference>
<keyword evidence="7" id="KW-1185">Reference proteome</keyword>
<gene>
    <name evidence="6" type="ORF">CWI75_06960</name>
</gene>
<dbReference type="Pfam" id="PF03937">
    <property type="entry name" value="Sdh5"/>
    <property type="match status" value="1"/>
</dbReference>
<dbReference type="Gene3D" id="1.10.150.250">
    <property type="entry name" value="Flavinator of succinate dehydrogenase"/>
    <property type="match status" value="1"/>
</dbReference>
<comment type="subcellular location">
    <subcellularLocation>
        <location evidence="1">Cytoplasm</location>
    </subcellularLocation>
</comment>
<comment type="similarity">
    <text evidence="2">Belongs to the SdhE FAD assembly factor family.</text>
</comment>
<evidence type="ECO:0000256" key="1">
    <source>
        <dbReference type="ARBA" id="ARBA00004496"/>
    </source>
</evidence>
<dbReference type="InterPro" id="IPR036714">
    <property type="entry name" value="SDH_sf"/>
</dbReference>
<evidence type="ECO:0000256" key="4">
    <source>
        <dbReference type="ARBA" id="ARBA00022490"/>
    </source>
</evidence>
<keyword evidence="4" id="KW-0963">Cytoplasm</keyword>
<dbReference type="EMBL" id="PKLZ01000003">
    <property type="protein sequence ID" value="PLW83150.1"/>
    <property type="molecule type" value="Genomic_DNA"/>
</dbReference>
<dbReference type="PANTHER" id="PTHR39585">
    <property type="entry name" value="FAD ASSEMBLY FACTOR SDHE"/>
    <property type="match status" value="1"/>
</dbReference>
<keyword evidence="5" id="KW-0143">Chaperone</keyword>
<evidence type="ECO:0000256" key="3">
    <source>
        <dbReference type="ARBA" id="ARBA00019418"/>
    </source>
</evidence>
<reference evidence="7" key="1">
    <citation type="submission" date="2017-11" db="EMBL/GenBank/DDBJ databases">
        <title>The draft genome sequence of Chromatocurvus sp. F02.</title>
        <authorList>
            <person name="Du Z.-J."/>
            <person name="Chang Y.-Q."/>
        </authorList>
    </citation>
    <scope>NUCLEOTIDE SEQUENCE [LARGE SCALE GENOMIC DNA]</scope>
    <source>
        <strain evidence="7">F02</strain>
    </source>
</reference>
<dbReference type="Proteomes" id="UP000234845">
    <property type="component" value="Unassembled WGS sequence"/>
</dbReference>
<protein>
    <recommendedName>
        <fullName evidence="3">FAD assembly factor SdhE</fullName>
    </recommendedName>
</protein>
<dbReference type="PANTHER" id="PTHR39585:SF1">
    <property type="entry name" value="FAD ASSEMBLY FACTOR SDHE"/>
    <property type="match status" value="1"/>
</dbReference>
<organism evidence="6 7">
    <name type="scientific">Kineobactrum sediminis</name>
    <dbReference type="NCBI Taxonomy" id="1905677"/>
    <lineage>
        <taxon>Bacteria</taxon>
        <taxon>Pseudomonadati</taxon>
        <taxon>Pseudomonadota</taxon>
        <taxon>Gammaproteobacteria</taxon>
        <taxon>Cellvibrionales</taxon>
        <taxon>Halieaceae</taxon>
        <taxon>Kineobactrum</taxon>
    </lineage>
</organism>
<dbReference type="InterPro" id="IPR005631">
    <property type="entry name" value="SDH"/>
</dbReference>
<dbReference type="SUPFAM" id="SSF109910">
    <property type="entry name" value="YgfY-like"/>
    <property type="match status" value="1"/>
</dbReference>
<evidence type="ECO:0000313" key="6">
    <source>
        <dbReference type="EMBL" id="PLW83150.1"/>
    </source>
</evidence>
<dbReference type="GO" id="GO:0006105">
    <property type="term" value="P:succinate metabolic process"/>
    <property type="evidence" value="ECO:0007669"/>
    <property type="project" value="TreeGrafter"/>
</dbReference>
<sequence length="90" mass="10978">MIQNEEINRMRWASRRGMLELDLVLEPFVNRQYANLDAVDRERYKQLMTCEDQDLFSWFMSRNRPEDRELATIVEQILRFTHADRNGEKQ</sequence>
<proteinExistence type="inferred from homology"/>
<evidence type="ECO:0000313" key="7">
    <source>
        <dbReference type="Proteomes" id="UP000234845"/>
    </source>
</evidence>
<dbReference type="AlphaFoldDB" id="A0A2N5Y423"/>
<accession>A0A2N5Y423</accession>